<proteinExistence type="predicted"/>
<dbReference type="Pfam" id="PF00486">
    <property type="entry name" value="Trans_reg_C"/>
    <property type="match status" value="1"/>
</dbReference>
<dbReference type="SUPFAM" id="SSF52172">
    <property type="entry name" value="CheY-like"/>
    <property type="match status" value="1"/>
</dbReference>
<organism evidence="10 11">
    <name type="scientific">Ancylobacter novellus (strain ATCC 8093 / DSM 506 / JCM 20403 / CCM 1077 / IAM 12100 / NBRC 12443 / NCIMB 10456)</name>
    <name type="common">Starkeya novella</name>
    <dbReference type="NCBI Taxonomy" id="639283"/>
    <lineage>
        <taxon>Bacteria</taxon>
        <taxon>Pseudomonadati</taxon>
        <taxon>Pseudomonadota</taxon>
        <taxon>Alphaproteobacteria</taxon>
        <taxon>Hyphomicrobiales</taxon>
        <taxon>Xanthobacteraceae</taxon>
        <taxon>Ancylobacter</taxon>
    </lineage>
</organism>
<keyword evidence="3" id="KW-0805">Transcription regulation</keyword>
<evidence type="ECO:0000259" key="8">
    <source>
        <dbReference type="PROSITE" id="PS50110"/>
    </source>
</evidence>
<evidence type="ECO:0000256" key="2">
    <source>
        <dbReference type="ARBA" id="ARBA00023012"/>
    </source>
</evidence>
<dbReference type="eggNOG" id="COG0745">
    <property type="taxonomic scope" value="Bacteria"/>
</dbReference>
<evidence type="ECO:0000256" key="4">
    <source>
        <dbReference type="ARBA" id="ARBA00023125"/>
    </source>
</evidence>
<name>D7A3J3_ANCN5</name>
<dbReference type="PROSITE" id="PS51755">
    <property type="entry name" value="OMPR_PHOB"/>
    <property type="match status" value="1"/>
</dbReference>
<dbReference type="InterPro" id="IPR001867">
    <property type="entry name" value="OmpR/PhoB-type_DNA-bd"/>
</dbReference>
<dbReference type="PANTHER" id="PTHR48111">
    <property type="entry name" value="REGULATOR OF RPOS"/>
    <property type="match status" value="1"/>
</dbReference>
<keyword evidence="4 7" id="KW-0238">DNA-binding</keyword>
<dbReference type="KEGG" id="sno:Snov_2457"/>
<dbReference type="GO" id="GO:0006355">
    <property type="term" value="P:regulation of DNA-templated transcription"/>
    <property type="evidence" value="ECO:0007669"/>
    <property type="project" value="InterPro"/>
</dbReference>
<dbReference type="STRING" id="639283.Snov_2457"/>
<dbReference type="PROSITE" id="PS50110">
    <property type="entry name" value="RESPONSE_REGULATORY"/>
    <property type="match status" value="1"/>
</dbReference>
<dbReference type="Gene3D" id="1.10.10.10">
    <property type="entry name" value="Winged helix-like DNA-binding domain superfamily/Winged helix DNA-binding domain"/>
    <property type="match status" value="1"/>
</dbReference>
<dbReference type="GO" id="GO:0000976">
    <property type="term" value="F:transcription cis-regulatory region binding"/>
    <property type="evidence" value="ECO:0007669"/>
    <property type="project" value="TreeGrafter"/>
</dbReference>
<feature type="domain" description="OmpR/PhoB-type" evidence="9">
    <location>
        <begin position="151"/>
        <end position="246"/>
    </location>
</feature>
<keyword evidence="5" id="KW-0804">Transcription</keyword>
<dbReference type="Gene3D" id="6.10.250.690">
    <property type="match status" value="1"/>
</dbReference>
<keyword evidence="2" id="KW-0902">Two-component regulatory system</keyword>
<dbReference type="HOGENOM" id="CLU_000445_30_4_5"/>
<dbReference type="FunFam" id="3.40.50.2300:FF:000001">
    <property type="entry name" value="DNA-binding response regulator PhoB"/>
    <property type="match status" value="1"/>
</dbReference>
<dbReference type="InterPro" id="IPR036388">
    <property type="entry name" value="WH-like_DNA-bd_sf"/>
</dbReference>
<dbReference type="InterPro" id="IPR016032">
    <property type="entry name" value="Sig_transdc_resp-reg_C-effctor"/>
</dbReference>
<dbReference type="GO" id="GO:0000156">
    <property type="term" value="F:phosphorelay response regulator activity"/>
    <property type="evidence" value="ECO:0007669"/>
    <property type="project" value="TreeGrafter"/>
</dbReference>
<dbReference type="PANTHER" id="PTHR48111:SF4">
    <property type="entry name" value="DNA-BINDING DUAL TRANSCRIPTIONAL REGULATOR OMPR"/>
    <property type="match status" value="1"/>
</dbReference>
<protein>
    <submittedName>
        <fullName evidence="10">Two component transcriptional regulator, winged helix family</fullName>
    </submittedName>
</protein>
<evidence type="ECO:0000256" key="6">
    <source>
        <dbReference type="PROSITE-ProRule" id="PRU00169"/>
    </source>
</evidence>
<evidence type="ECO:0000256" key="1">
    <source>
        <dbReference type="ARBA" id="ARBA00022553"/>
    </source>
</evidence>
<keyword evidence="11" id="KW-1185">Reference proteome</keyword>
<feature type="DNA-binding region" description="OmpR/PhoB-type" evidence="7">
    <location>
        <begin position="151"/>
        <end position="246"/>
    </location>
</feature>
<dbReference type="Proteomes" id="UP000006633">
    <property type="component" value="Chromosome"/>
</dbReference>
<dbReference type="AlphaFoldDB" id="D7A3J3"/>
<dbReference type="Gene3D" id="3.40.50.2300">
    <property type="match status" value="1"/>
</dbReference>
<evidence type="ECO:0000313" key="11">
    <source>
        <dbReference type="Proteomes" id="UP000006633"/>
    </source>
</evidence>
<dbReference type="InterPro" id="IPR001789">
    <property type="entry name" value="Sig_transdc_resp-reg_receiver"/>
</dbReference>
<reference evidence="10 11" key="1">
    <citation type="journal article" date="2012" name="Stand. Genomic Sci.">
        <title>Complete genome sequence of the facultatively chemolithoautotrophic and methylotrophic alpha Proteobacterium Starkeya novella type strain (ATCC 8093(T)).</title>
        <authorList>
            <person name="Kappler U."/>
            <person name="Davenport K."/>
            <person name="Beatson S."/>
            <person name="Lucas S."/>
            <person name="Lapidus A."/>
            <person name="Copeland A."/>
            <person name="Berry K.W."/>
            <person name="Glavina Del Rio T."/>
            <person name="Hammon N."/>
            <person name="Dalin E."/>
            <person name="Tice H."/>
            <person name="Pitluck S."/>
            <person name="Richardson P."/>
            <person name="Bruce D."/>
            <person name="Goodwin L.A."/>
            <person name="Han C."/>
            <person name="Tapia R."/>
            <person name="Detter J.C."/>
            <person name="Chang Y.J."/>
            <person name="Jeffries C.D."/>
            <person name="Land M."/>
            <person name="Hauser L."/>
            <person name="Kyrpides N.C."/>
            <person name="Goker M."/>
            <person name="Ivanova N."/>
            <person name="Klenk H.P."/>
            <person name="Woyke T."/>
        </authorList>
    </citation>
    <scope>NUCLEOTIDE SEQUENCE [LARGE SCALE GENOMIC DNA]</scope>
    <source>
        <strain evidence="11">ATCC 8093 / DSM 506 / JCM 20403 / CCM 1077 / IAM 12100 / NBRC 12443 / NCIMB 10456</strain>
    </source>
</reference>
<accession>D7A3J3</accession>
<gene>
    <name evidence="10" type="ordered locus">Snov_2457</name>
</gene>
<dbReference type="InterPro" id="IPR039420">
    <property type="entry name" value="WalR-like"/>
</dbReference>
<keyword evidence="1 6" id="KW-0597">Phosphoprotein</keyword>
<evidence type="ECO:0000313" key="10">
    <source>
        <dbReference type="EMBL" id="ADH89752.1"/>
    </source>
</evidence>
<dbReference type="EMBL" id="CP002026">
    <property type="protein sequence ID" value="ADH89752.1"/>
    <property type="molecule type" value="Genomic_DNA"/>
</dbReference>
<dbReference type="Pfam" id="PF00072">
    <property type="entry name" value="Response_reg"/>
    <property type="match status" value="1"/>
</dbReference>
<dbReference type="RefSeq" id="WP_013167256.1">
    <property type="nucleotide sequence ID" value="NC_014217.1"/>
</dbReference>
<dbReference type="CDD" id="cd00383">
    <property type="entry name" value="trans_reg_C"/>
    <property type="match status" value="1"/>
</dbReference>
<dbReference type="GO" id="GO:0005829">
    <property type="term" value="C:cytosol"/>
    <property type="evidence" value="ECO:0007669"/>
    <property type="project" value="TreeGrafter"/>
</dbReference>
<dbReference type="SMART" id="SM00862">
    <property type="entry name" value="Trans_reg_C"/>
    <property type="match status" value="1"/>
</dbReference>
<dbReference type="SUPFAM" id="SSF46894">
    <property type="entry name" value="C-terminal effector domain of the bipartite response regulators"/>
    <property type="match status" value="1"/>
</dbReference>
<dbReference type="InterPro" id="IPR011006">
    <property type="entry name" value="CheY-like_superfamily"/>
</dbReference>
<dbReference type="GO" id="GO:0032993">
    <property type="term" value="C:protein-DNA complex"/>
    <property type="evidence" value="ECO:0007669"/>
    <property type="project" value="TreeGrafter"/>
</dbReference>
<feature type="modified residue" description="4-aspartylphosphate" evidence="6">
    <location>
        <position position="76"/>
    </location>
</feature>
<dbReference type="SMART" id="SM00448">
    <property type="entry name" value="REC"/>
    <property type="match status" value="1"/>
</dbReference>
<evidence type="ECO:0000259" key="9">
    <source>
        <dbReference type="PROSITE" id="PS51755"/>
    </source>
</evidence>
<sequence>MLDAKLDTKLSEDARIARPMPADDAFHLLIVDDDRRIRDLLSRFLTEHGYRVTTAESAADARARLAGLTFDLLILDVMMPGESGFELARAVREGSGVPIMMLTARSETGDRIEGLEIGADDYLAKPFEPRELLLRIGNIIKRAVPPPAQAIETVRFGPFMFHLARGELTRDGELVRLTDRERDMLRVLGEKPGETVPRQALVAPGVAAGDRAVDVQVNRLRRKIERDPANPAYVQTVRGLGYRLVVAP</sequence>
<evidence type="ECO:0000256" key="7">
    <source>
        <dbReference type="PROSITE-ProRule" id="PRU01091"/>
    </source>
</evidence>
<dbReference type="CDD" id="cd17574">
    <property type="entry name" value="REC_OmpR"/>
    <property type="match status" value="1"/>
</dbReference>
<feature type="domain" description="Response regulatory" evidence="8">
    <location>
        <begin position="27"/>
        <end position="140"/>
    </location>
</feature>
<evidence type="ECO:0000256" key="5">
    <source>
        <dbReference type="ARBA" id="ARBA00023163"/>
    </source>
</evidence>
<evidence type="ECO:0000256" key="3">
    <source>
        <dbReference type="ARBA" id="ARBA00023015"/>
    </source>
</evidence>